<dbReference type="STRING" id="100884.GCA_000269565_03890"/>
<name>E7G817_9FIRM</name>
<proteinExistence type="predicted"/>
<gene>
    <name evidence="3" type="ORF">HMPREF9488_00905</name>
</gene>
<evidence type="ECO:0000256" key="1">
    <source>
        <dbReference type="SAM" id="MobiDB-lite"/>
    </source>
</evidence>
<feature type="chain" id="PRO_5038965614" evidence="2">
    <location>
        <begin position="31"/>
        <end position="246"/>
    </location>
</feature>
<evidence type="ECO:0000313" key="4">
    <source>
        <dbReference type="Proteomes" id="UP000003157"/>
    </source>
</evidence>
<feature type="compositionally biased region" description="Low complexity" evidence="1">
    <location>
        <begin position="111"/>
        <end position="129"/>
    </location>
</feature>
<dbReference type="AlphaFoldDB" id="E7G817"/>
<comment type="caution">
    <text evidence="3">The sequence shown here is derived from an EMBL/GenBank/DDBJ whole genome shotgun (WGS) entry which is preliminary data.</text>
</comment>
<dbReference type="Proteomes" id="UP000003157">
    <property type="component" value="Unassembled WGS sequence"/>
</dbReference>
<feature type="compositionally biased region" description="Basic and acidic residues" evidence="1">
    <location>
        <begin position="28"/>
        <end position="76"/>
    </location>
</feature>
<feature type="region of interest" description="Disordered" evidence="1">
    <location>
        <begin position="28"/>
        <end position="156"/>
    </location>
</feature>
<dbReference type="EMBL" id="ADKX01000013">
    <property type="protein sequence ID" value="EFW05823.1"/>
    <property type="molecule type" value="Genomic_DNA"/>
</dbReference>
<dbReference type="HOGENOM" id="CLU_1127585_0_0_9"/>
<evidence type="ECO:0000313" key="3">
    <source>
        <dbReference type="EMBL" id="EFW05823.1"/>
    </source>
</evidence>
<accession>E7G817</accession>
<evidence type="ECO:0000256" key="2">
    <source>
        <dbReference type="SAM" id="SignalP"/>
    </source>
</evidence>
<organism evidence="3 4">
    <name type="scientific">Coprobacillus cateniformis</name>
    <dbReference type="NCBI Taxonomy" id="100884"/>
    <lineage>
        <taxon>Bacteria</taxon>
        <taxon>Bacillati</taxon>
        <taxon>Bacillota</taxon>
        <taxon>Erysipelotrichia</taxon>
        <taxon>Erysipelotrichales</taxon>
        <taxon>Coprobacillaceae</taxon>
        <taxon>Coprobacillus</taxon>
    </lineage>
</organism>
<keyword evidence="4" id="KW-1185">Reference proteome</keyword>
<feature type="compositionally biased region" description="Basic and acidic residues" evidence="1">
    <location>
        <begin position="130"/>
        <end position="152"/>
    </location>
</feature>
<feature type="compositionally biased region" description="Low complexity" evidence="1">
    <location>
        <begin position="92"/>
        <end position="103"/>
    </location>
</feature>
<keyword evidence="2" id="KW-0732">Signal</keyword>
<sequence length="246" mass="27184">MGEVIFMKKMKVIICLLMCLCLVGCGSKTKDDVSKQTEKTTEEKETVDTEQKEQTEQSKNETVKNDDSKTNDKKDTSSSSKNSNTTKKETTKTNSSKSTATSSTKDDKKTSSNSASSSKPSSNSTSSQTTEKKEEPKKEEPKKEEPKKEETKPTFAMTPAEMKAYAKQCILATNFKYTDDPIGNGMTGWNSPTQVSTSMTAEKIKNRIKGSVESTADGLNREQFATLGCVIDFDTSSGKYFVKIYY</sequence>
<feature type="signal peptide" evidence="2">
    <location>
        <begin position="1"/>
        <end position="30"/>
    </location>
</feature>
<protein>
    <submittedName>
        <fullName evidence="3">Uncharacterized protein</fullName>
    </submittedName>
</protein>
<reference evidence="3 4" key="1">
    <citation type="submission" date="2010-12" db="EMBL/GenBank/DDBJ databases">
        <title>The Genome Sequence of Coprobacillus sp. strain 29_1.</title>
        <authorList>
            <consortium name="The Broad Institute Genome Sequencing Platform"/>
            <person name="Earl A."/>
            <person name="Ward D."/>
            <person name="Feldgarden M."/>
            <person name="Gevers D."/>
            <person name="Daigneault M."/>
            <person name="Sibley C.D."/>
            <person name="White A."/>
            <person name="Strauss J."/>
            <person name="Allen-Vercoe E."/>
            <person name="Young S.K."/>
            <person name="Zeng Q."/>
            <person name="Gargeya S."/>
            <person name="Fitzgerald M."/>
            <person name="Haas B."/>
            <person name="Abouelleil A."/>
            <person name="Alvarado L."/>
            <person name="Arachchi H.M."/>
            <person name="Berlin A."/>
            <person name="Brown A."/>
            <person name="Chapman S.B."/>
            <person name="Chen Z."/>
            <person name="Dunbar C."/>
            <person name="Freedman E."/>
            <person name="Gearin G."/>
            <person name="Gellesch M."/>
            <person name="Goldberg J."/>
            <person name="Griggs A."/>
            <person name="Gujja S."/>
            <person name="Heilman E."/>
            <person name="Heiman D."/>
            <person name="Howarth C."/>
            <person name="Larson L."/>
            <person name="Lui A."/>
            <person name="MacDonald P.J.P."/>
            <person name="Mehta T."/>
            <person name="Montmayeur A."/>
            <person name="Murphy C."/>
            <person name="Neiman D."/>
            <person name="Pearson M."/>
            <person name="Priest M."/>
            <person name="Roberts A."/>
            <person name="Saif S."/>
            <person name="Shea T."/>
            <person name="Shenoy N."/>
            <person name="Sisk P."/>
            <person name="Stolte C."/>
            <person name="Sykes S."/>
            <person name="White J."/>
            <person name="Yandava C."/>
            <person name="Nusbaum C."/>
            <person name="Birren B."/>
        </authorList>
    </citation>
    <scope>NUCLEOTIDE SEQUENCE [LARGE SCALE GENOMIC DNA]</scope>
    <source>
        <strain evidence="3 4">29_1</strain>
    </source>
</reference>